<evidence type="ECO:0000313" key="10">
    <source>
        <dbReference type="Proteomes" id="UP000094801"/>
    </source>
</evidence>
<comment type="similarity">
    <text evidence="2 6">Belongs to the CDC50/LEM3 family.</text>
</comment>
<reference evidence="10" key="1">
    <citation type="submission" date="2016-04" db="EMBL/GenBank/DDBJ databases">
        <title>Comparative genomics of biotechnologically important yeasts.</title>
        <authorList>
            <consortium name="DOE Joint Genome Institute"/>
            <person name="Riley R."/>
            <person name="Haridas S."/>
            <person name="Wolfe K.H."/>
            <person name="Lopes M.R."/>
            <person name="Hittinger C.T."/>
            <person name="Goker M."/>
            <person name="Salamov A."/>
            <person name="Wisecaver J."/>
            <person name="Long T.M."/>
            <person name="Aerts A.L."/>
            <person name="Barry K."/>
            <person name="Choi C."/>
            <person name="Clum A."/>
            <person name="Coughlan A.Y."/>
            <person name="Deshpande S."/>
            <person name="Douglass A.P."/>
            <person name="Hanson S.J."/>
            <person name="Klenk H.-P."/>
            <person name="Labutti K."/>
            <person name="Lapidus A."/>
            <person name="Lindquist E."/>
            <person name="Lipzen A."/>
            <person name="Meier-Kolthoff J.P."/>
            <person name="Ohm R.A."/>
            <person name="Otillar R.P."/>
            <person name="Pangilinan J."/>
            <person name="Peng Y."/>
            <person name="Rokas A."/>
            <person name="Rosa C.A."/>
            <person name="Scheuner C."/>
            <person name="Sibirny A.A."/>
            <person name="Slot J.C."/>
            <person name="Stielow J.B."/>
            <person name="Sun H."/>
            <person name="Kurtzman C.P."/>
            <person name="Blackwell M."/>
            <person name="Grigoriev I.V."/>
            <person name="Jeffries T.W."/>
        </authorList>
    </citation>
    <scope>NUCLEOTIDE SEQUENCE [LARGE SCALE GENOMIC DNA]</scope>
    <source>
        <strain evidence="10">NRRL YB-2248</strain>
    </source>
</reference>
<dbReference type="Pfam" id="PF03381">
    <property type="entry name" value="CDC50"/>
    <property type="match status" value="1"/>
</dbReference>
<feature type="compositionally biased region" description="Basic residues" evidence="7">
    <location>
        <begin position="1"/>
        <end position="10"/>
    </location>
</feature>
<feature type="transmembrane region" description="Helical" evidence="8">
    <location>
        <begin position="57"/>
        <end position="78"/>
    </location>
</feature>
<evidence type="ECO:0000256" key="6">
    <source>
        <dbReference type="PIRNR" id="PIRNR015840"/>
    </source>
</evidence>
<keyword evidence="5 6" id="KW-0472">Membrane</keyword>
<feature type="transmembrane region" description="Helical" evidence="8">
    <location>
        <begin position="336"/>
        <end position="358"/>
    </location>
</feature>
<keyword evidence="3 8" id="KW-0812">Transmembrane</keyword>
<dbReference type="GO" id="GO:0005783">
    <property type="term" value="C:endoplasmic reticulum"/>
    <property type="evidence" value="ECO:0007669"/>
    <property type="project" value="TreeGrafter"/>
</dbReference>
<evidence type="ECO:0000256" key="1">
    <source>
        <dbReference type="ARBA" id="ARBA00004141"/>
    </source>
</evidence>
<evidence type="ECO:0000313" key="9">
    <source>
        <dbReference type="EMBL" id="ODV85109.1"/>
    </source>
</evidence>
<comment type="subcellular location">
    <subcellularLocation>
        <location evidence="1">Membrane</location>
        <topology evidence="1">Multi-pass membrane protein</topology>
    </subcellularLocation>
</comment>
<dbReference type="PIRSF" id="PIRSF015840">
    <property type="entry name" value="DUF284_TM_euk"/>
    <property type="match status" value="1"/>
</dbReference>
<keyword evidence="4 8" id="KW-1133">Transmembrane helix</keyword>
<proteinExistence type="inferred from homology"/>
<gene>
    <name evidence="9" type="ORF">CANARDRAFT_7762</name>
</gene>
<dbReference type="EMBL" id="KV453853">
    <property type="protein sequence ID" value="ODV85109.1"/>
    <property type="molecule type" value="Genomic_DNA"/>
</dbReference>
<dbReference type="GO" id="GO:0045332">
    <property type="term" value="P:phospholipid translocation"/>
    <property type="evidence" value="ECO:0007669"/>
    <property type="project" value="UniProtKB-UniRule"/>
</dbReference>
<evidence type="ECO:0000256" key="8">
    <source>
        <dbReference type="SAM" id="Phobius"/>
    </source>
</evidence>
<dbReference type="OrthoDB" id="340608at2759"/>
<dbReference type="STRING" id="983967.A0A1E4T035"/>
<dbReference type="PANTHER" id="PTHR10926:SF0">
    <property type="entry name" value="CDC50, ISOFORM A"/>
    <property type="match status" value="1"/>
</dbReference>
<evidence type="ECO:0000256" key="2">
    <source>
        <dbReference type="ARBA" id="ARBA00009457"/>
    </source>
</evidence>
<sequence length="393" mass="44719">MFSTLRRRLQRSSEDDLDDIGQSTESSSLRTKSRRPPNTAFRQQRLKSWQPILVSKVVLPMLLVVAIICIPIGIAFLLTTYNIQALIVNYTHCNTTATTDYSDVPSKYLDYHFKNSKNSTIKWKYDNDVCTVSFAIPSDIEGPVYLYYKLTNFYQNHRKYVESYDWQQLRGKAVAYDDVESDCSPMRYRDSKIIYPCGLVANSMFNDTFANPVNTETDEEYEFSAKGIAWASDLSLYKTSKYNVSEIVPPEGWLEKYPDGYTEEDLENIASDERFMNWMKTAALPSFMKLYGRNTTSSLQAGTYTMDIGCNYPVSIFGGTKSVVISTSTILGGRHMAIGICYLIVGGISVVFMLAFLVKQLFTRKQTDHSFLDGLNESQSNTNPEIETLREVL</sequence>
<feature type="region of interest" description="Disordered" evidence="7">
    <location>
        <begin position="1"/>
        <end position="40"/>
    </location>
</feature>
<organism evidence="9 10">
    <name type="scientific">[Candida] arabinofermentans NRRL YB-2248</name>
    <dbReference type="NCBI Taxonomy" id="983967"/>
    <lineage>
        <taxon>Eukaryota</taxon>
        <taxon>Fungi</taxon>
        <taxon>Dikarya</taxon>
        <taxon>Ascomycota</taxon>
        <taxon>Saccharomycotina</taxon>
        <taxon>Pichiomycetes</taxon>
        <taxon>Pichiales</taxon>
        <taxon>Pichiaceae</taxon>
        <taxon>Ogataea</taxon>
        <taxon>Ogataea/Candida clade</taxon>
    </lineage>
</organism>
<dbReference type="InterPro" id="IPR005045">
    <property type="entry name" value="CDC50/LEM3_fam"/>
</dbReference>
<name>A0A1E4T035_9ASCO</name>
<dbReference type="AlphaFoldDB" id="A0A1E4T035"/>
<keyword evidence="10" id="KW-1185">Reference proteome</keyword>
<dbReference type="GO" id="GO:0005886">
    <property type="term" value="C:plasma membrane"/>
    <property type="evidence" value="ECO:0007669"/>
    <property type="project" value="TreeGrafter"/>
</dbReference>
<feature type="compositionally biased region" description="Polar residues" evidence="7">
    <location>
        <begin position="21"/>
        <end position="30"/>
    </location>
</feature>
<evidence type="ECO:0000256" key="5">
    <source>
        <dbReference type="ARBA" id="ARBA00023136"/>
    </source>
</evidence>
<evidence type="ECO:0000256" key="7">
    <source>
        <dbReference type="SAM" id="MobiDB-lite"/>
    </source>
</evidence>
<dbReference type="PANTHER" id="PTHR10926">
    <property type="entry name" value="CELL CYCLE CONTROL PROTEIN 50"/>
    <property type="match status" value="1"/>
</dbReference>
<dbReference type="Proteomes" id="UP000094801">
    <property type="component" value="Unassembled WGS sequence"/>
</dbReference>
<evidence type="ECO:0000256" key="3">
    <source>
        <dbReference type="ARBA" id="ARBA00022692"/>
    </source>
</evidence>
<dbReference type="GO" id="GO:0005794">
    <property type="term" value="C:Golgi apparatus"/>
    <property type="evidence" value="ECO:0007669"/>
    <property type="project" value="TreeGrafter"/>
</dbReference>
<evidence type="ECO:0000256" key="4">
    <source>
        <dbReference type="ARBA" id="ARBA00022989"/>
    </source>
</evidence>
<accession>A0A1E4T035</accession>
<protein>
    <recommendedName>
        <fullName evidence="11">Cell division control protein 50</fullName>
    </recommendedName>
</protein>
<evidence type="ECO:0008006" key="11">
    <source>
        <dbReference type="Google" id="ProtNLM"/>
    </source>
</evidence>